<comment type="similarity">
    <text evidence="1">Belongs to the transposase 7 family.</text>
</comment>
<dbReference type="GO" id="GO:0004803">
    <property type="term" value="F:transposase activity"/>
    <property type="evidence" value="ECO:0007669"/>
    <property type="project" value="InterPro"/>
</dbReference>
<dbReference type="GO" id="GO:0006313">
    <property type="term" value="P:DNA transposition"/>
    <property type="evidence" value="ECO:0007669"/>
    <property type="project" value="InterPro"/>
</dbReference>
<dbReference type="GO" id="GO:0003677">
    <property type="term" value="F:DNA binding"/>
    <property type="evidence" value="ECO:0007669"/>
    <property type="project" value="UniProtKB-KW"/>
</dbReference>
<gene>
    <name evidence="7" type="ORF">GCM10025791_39800</name>
</gene>
<dbReference type="Pfam" id="PF01526">
    <property type="entry name" value="DDE_Tnp_Tn3"/>
    <property type="match status" value="1"/>
</dbReference>
<keyword evidence="4" id="KW-0233">DNA recombination</keyword>
<dbReference type="EMBL" id="BAABLX010000070">
    <property type="protein sequence ID" value="GAA4955612.1"/>
    <property type="molecule type" value="Genomic_DNA"/>
</dbReference>
<evidence type="ECO:0000259" key="5">
    <source>
        <dbReference type="Pfam" id="PF01526"/>
    </source>
</evidence>
<evidence type="ECO:0000259" key="6">
    <source>
        <dbReference type="Pfam" id="PF13700"/>
    </source>
</evidence>
<evidence type="ECO:0000256" key="4">
    <source>
        <dbReference type="ARBA" id="ARBA00023172"/>
    </source>
</evidence>
<keyword evidence="8" id="KW-1185">Reference proteome</keyword>
<evidence type="ECO:0000313" key="7">
    <source>
        <dbReference type="EMBL" id="GAA4955612.1"/>
    </source>
</evidence>
<dbReference type="Proteomes" id="UP001409585">
    <property type="component" value="Unassembled WGS sequence"/>
</dbReference>
<keyword evidence="3" id="KW-0238">DNA-binding</keyword>
<evidence type="ECO:0000256" key="1">
    <source>
        <dbReference type="ARBA" id="ARBA00009402"/>
    </source>
</evidence>
<organism evidence="7 8">
    <name type="scientific">Halioxenophilus aromaticivorans</name>
    <dbReference type="NCBI Taxonomy" id="1306992"/>
    <lineage>
        <taxon>Bacteria</taxon>
        <taxon>Pseudomonadati</taxon>
        <taxon>Pseudomonadota</taxon>
        <taxon>Gammaproteobacteria</taxon>
        <taxon>Alteromonadales</taxon>
        <taxon>Alteromonadaceae</taxon>
        <taxon>Halioxenophilus</taxon>
    </lineage>
</organism>
<comment type="caution">
    <text evidence="7">The sequence shown here is derived from an EMBL/GenBank/DDBJ whole genome shotgun (WGS) entry which is preliminary data.</text>
</comment>
<proteinExistence type="inferred from homology"/>
<accession>A0AAV3U7N1</accession>
<dbReference type="AlphaFoldDB" id="A0AAV3U7N1"/>
<reference evidence="8" key="1">
    <citation type="journal article" date="2019" name="Int. J. Syst. Evol. Microbiol.">
        <title>The Global Catalogue of Microorganisms (GCM) 10K type strain sequencing project: providing services to taxonomists for standard genome sequencing and annotation.</title>
        <authorList>
            <consortium name="The Broad Institute Genomics Platform"/>
            <consortium name="The Broad Institute Genome Sequencing Center for Infectious Disease"/>
            <person name="Wu L."/>
            <person name="Ma J."/>
        </authorList>
    </citation>
    <scope>NUCLEOTIDE SEQUENCE [LARGE SCALE GENOMIC DNA]</scope>
    <source>
        <strain evidence="8">JCM 19134</strain>
    </source>
</reference>
<feature type="domain" description="DUF4158" evidence="6">
    <location>
        <begin position="7"/>
        <end position="170"/>
    </location>
</feature>
<evidence type="ECO:0000313" key="8">
    <source>
        <dbReference type="Proteomes" id="UP001409585"/>
    </source>
</evidence>
<dbReference type="NCBIfam" id="NF033527">
    <property type="entry name" value="transpos_Tn3"/>
    <property type="match status" value="1"/>
</dbReference>
<dbReference type="Pfam" id="PF13700">
    <property type="entry name" value="DUF4158"/>
    <property type="match status" value="1"/>
</dbReference>
<name>A0AAV3U7N1_9ALTE</name>
<feature type="domain" description="Tn3 transposase DDE" evidence="5">
    <location>
        <begin position="581"/>
        <end position="969"/>
    </location>
</feature>
<dbReference type="InterPro" id="IPR025296">
    <property type="entry name" value="DUF4158"/>
</dbReference>
<dbReference type="InterPro" id="IPR047653">
    <property type="entry name" value="Tn3-like_transpos"/>
</dbReference>
<evidence type="ECO:0000256" key="2">
    <source>
        <dbReference type="ARBA" id="ARBA00022578"/>
    </source>
</evidence>
<evidence type="ECO:0000256" key="3">
    <source>
        <dbReference type="ARBA" id="ARBA00023125"/>
    </source>
</evidence>
<sequence length="978" mass="114654">MTAKEQFLTNQQRYQPLILPQRFSDEEMVRDWTLNRRDCQMVNKYRKQYRLGVAIQLCAMRLYGRFLNQLSDLSSRVVSYLSSQLDLPPALTVEVPEREATLLEHRNNILKYLGFKRFDDKVEADLDRWVEAQARQGLLPDELFHRAERYLLLNRIVLPGPTTIERQIVRICNQVHAQLFEQVFEQMSPELREAIDDLLQTSGVNQRTYFNQLKEYPPAAKISSLKRYLERYDNLVATGINAFEEKLIDTAFLHYLYRLTKRYSAKDMKRFKDHKRYALMVCFLLESRKILLDHLVKMHDQYMTELCRQTKNSHDKKHKEFRKRQKKAIDAVLETTNVLLEWPDEQPLYKQDLWQRIDQKHLLVSIDDLRIFKRLEERGYCDLLLTRYPSLRKYFADFIRLPFEVAKGSGPLIKAIQIVQQLDNGDLKKLPETTPIAFIPRELRRSLKDQGGSINRNVWEMGLALAMKDALRSGDLYLPQSKQHVSFWDLTLNEPNWDETRQTVYTELQQPPPHEVRAVISAQFHESVSEAKKRFGLDNFAEINNGRLKLKRDDKLEVPDKVSRLQKVIDAHMPTIRIEQLLMEVDQMTHYSRHFVPIQHHQSRPKAFYKSLMAAIISQATNLGVVSMSASVKGVTVDMLRHILQYYIREETLIDASAEIVNQHHELPLSAAHGSGTLSSSDAQRFKIRADSLLASYYPRYYGYYEKAIGIYTHVSDQYSVFSTKIISCSPREALYVLDGLLENNTVLKIREHTTDTHGYTEIVFALCQLLGFYFMPRIRDLKDQQLYRIDKSVDYGDLNHLLTKTADLAIVEEQWEYMMRVAISLKQKTAPAHVIVQRLTNSSPSDRLTKAFTNLGRIIKTEYILRYLTDQELRRTVQRQLNKGEYRHKLPRWIFFADQGEFTTGDYEEIMNKASSLSFVSNAILYWNTIKINDIVEQLRQQGEDIDDKTLSHISLLPYKHVLPNGTYFIEDEKEKR</sequence>
<keyword evidence="2" id="KW-0815">Transposition</keyword>
<dbReference type="InterPro" id="IPR002513">
    <property type="entry name" value="Tn3_Tnp_DDE_dom"/>
</dbReference>
<protein>
    <submittedName>
        <fullName evidence="7">Tn3 family transposase</fullName>
    </submittedName>
</protein>
<dbReference type="RefSeq" id="WP_345426548.1">
    <property type="nucleotide sequence ID" value="NZ_AP031496.1"/>
</dbReference>